<keyword evidence="4" id="KW-1134">Transmembrane beta strand</keyword>
<dbReference type="AlphaFoldDB" id="A0A068NT10"/>
<dbReference type="Gene3D" id="3.30.1950.10">
    <property type="entry name" value="wza like domain"/>
    <property type="match status" value="1"/>
</dbReference>
<name>A0A068NT10_FIMGI</name>
<evidence type="ECO:0000256" key="11">
    <source>
        <dbReference type="ARBA" id="ARBA00023136"/>
    </source>
</evidence>
<evidence type="ECO:0000256" key="6">
    <source>
        <dbReference type="ARBA" id="ARBA00022692"/>
    </source>
</evidence>
<evidence type="ECO:0000256" key="14">
    <source>
        <dbReference type="ARBA" id="ARBA00023288"/>
    </source>
</evidence>
<evidence type="ECO:0000256" key="1">
    <source>
        <dbReference type="ARBA" id="ARBA00004571"/>
    </source>
</evidence>
<keyword evidence="8" id="KW-0625">Polysaccharide transport</keyword>
<keyword evidence="9" id="KW-0406">Ion transport</keyword>
<dbReference type="KEGG" id="fgi:OP10G_3305"/>
<dbReference type="Gene3D" id="3.10.560.10">
    <property type="entry name" value="Outer membrane lipoprotein wza domain like"/>
    <property type="match status" value="3"/>
</dbReference>
<feature type="domain" description="Soluble ligand binding" evidence="16">
    <location>
        <begin position="195"/>
        <end position="240"/>
    </location>
</feature>
<dbReference type="HOGENOM" id="CLU_022181_0_0_0"/>
<evidence type="ECO:0000256" key="12">
    <source>
        <dbReference type="ARBA" id="ARBA00023139"/>
    </source>
</evidence>
<evidence type="ECO:0000259" key="16">
    <source>
        <dbReference type="Pfam" id="PF10531"/>
    </source>
</evidence>
<feature type="domain" description="Soluble ligand binding" evidence="16">
    <location>
        <begin position="112"/>
        <end position="154"/>
    </location>
</feature>
<dbReference type="InterPro" id="IPR054765">
    <property type="entry name" value="SLBB_dom"/>
</dbReference>
<dbReference type="EMBL" id="CP007139">
    <property type="protein sequence ID" value="AIE86673.1"/>
    <property type="molecule type" value="Genomic_DNA"/>
</dbReference>
<feature type="domain" description="SLBB" evidence="17">
    <location>
        <begin position="278"/>
        <end position="360"/>
    </location>
</feature>
<dbReference type="Pfam" id="PF22461">
    <property type="entry name" value="SLBB_2"/>
    <property type="match status" value="1"/>
</dbReference>
<keyword evidence="12" id="KW-0564">Palmitate</keyword>
<reference evidence="18 19" key="1">
    <citation type="journal article" date="2014" name="PLoS ONE">
        <title>The first complete genome sequence of the class fimbriimonadia in the phylum armatimonadetes.</title>
        <authorList>
            <person name="Hu Z.Y."/>
            <person name="Wang Y.Z."/>
            <person name="Im W.T."/>
            <person name="Wang S.Y."/>
            <person name="Zhao G.P."/>
            <person name="Zheng H.J."/>
            <person name="Quan Z.X."/>
        </authorList>
    </citation>
    <scope>NUCLEOTIDE SEQUENCE [LARGE SCALE GENOMIC DNA]</scope>
    <source>
        <strain evidence="18">Gsoil 348</strain>
    </source>
</reference>
<evidence type="ECO:0000259" key="17">
    <source>
        <dbReference type="Pfam" id="PF22461"/>
    </source>
</evidence>
<dbReference type="InterPro" id="IPR019554">
    <property type="entry name" value="Soluble_ligand-bd"/>
</dbReference>
<protein>
    <submittedName>
        <fullName evidence="18">Polysaccharide export protein</fullName>
    </submittedName>
</protein>
<comment type="similarity">
    <text evidence="2">Belongs to the BexD/CtrA/VexA family.</text>
</comment>
<dbReference type="InterPro" id="IPR049712">
    <property type="entry name" value="Poly_export"/>
</dbReference>
<dbReference type="GO" id="GO:0015159">
    <property type="term" value="F:polysaccharide transmembrane transporter activity"/>
    <property type="evidence" value="ECO:0007669"/>
    <property type="project" value="InterPro"/>
</dbReference>
<keyword evidence="5" id="KW-0762">Sugar transport</keyword>
<dbReference type="Proteomes" id="UP000027982">
    <property type="component" value="Chromosome"/>
</dbReference>
<evidence type="ECO:0000256" key="5">
    <source>
        <dbReference type="ARBA" id="ARBA00022597"/>
    </source>
</evidence>
<organism evidence="18 19">
    <name type="scientific">Fimbriimonas ginsengisoli Gsoil 348</name>
    <dbReference type="NCBI Taxonomy" id="661478"/>
    <lineage>
        <taxon>Bacteria</taxon>
        <taxon>Bacillati</taxon>
        <taxon>Armatimonadota</taxon>
        <taxon>Fimbriimonadia</taxon>
        <taxon>Fimbriimonadales</taxon>
        <taxon>Fimbriimonadaceae</taxon>
        <taxon>Fimbriimonas</taxon>
    </lineage>
</organism>
<dbReference type="PANTHER" id="PTHR33619">
    <property type="entry name" value="POLYSACCHARIDE EXPORT PROTEIN GFCE-RELATED"/>
    <property type="match status" value="1"/>
</dbReference>
<evidence type="ECO:0000256" key="3">
    <source>
        <dbReference type="ARBA" id="ARBA00022448"/>
    </source>
</evidence>
<accession>A0A068NT10</accession>
<comment type="subcellular location">
    <subcellularLocation>
        <location evidence="1">Cell outer membrane</location>
        <topology evidence="1">Multi-pass membrane protein</topology>
    </subcellularLocation>
</comment>
<evidence type="ECO:0000313" key="19">
    <source>
        <dbReference type="Proteomes" id="UP000027982"/>
    </source>
</evidence>
<proteinExistence type="inferred from homology"/>
<dbReference type="GO" id="GO:0015288">
    <property type="term" value="F:porin activity"/>
    <property type="evidence" value="ECO:0007669"/>
    <property type="project" value="UniProtKB-KW"/>
</dbReference>
<dbReference type="GO" id="GO:0006811">
    <property type="term" value="P:monoatomic ion transport"/>
    <property type="evidence" value="ECO:0007669"/>
    <property type="project" value="UniProtKB-KW"/>
</dbReference>
<feature type="domain" description="Polysaccharide export protein N-terminal" evidence="15">
    <location>
        <begin position="30"/>
        <end position="104"/>
    </location>
</feature>
<keyword evidence="19" id="KW-1185">Reference proteome</keyword>
<evidence type="ECO:0000256" key="2">
    <source>
        <dbReference type="ARBA" id="ARBA00009450"/>
    </source>
</evidence>
<evidence type="ECO:0000256" key="4">
    <source>
        <dbReference type="ARBA" id="ARBA00022452"/>
    </source>
</evidence>
<evidence type="ECO:0000256" key="9">
    <source>
        <dbReference type="ARBA" id="ARBA00023065"/>
    </source>
</evidence>
<dbReference type="Pfam" id="PF10531">
    <property type="entry name" value="SLBB"/>
    <property type="match status" value="2"/>
</dbReference>
<dbReference type="Pfam" id="PF02563">
    <property type="entry name" value="Poly_export"/>
    <property type="match status" value="1"/>
</dbReference>
<keyword evidence="11" id="KW-0472">Membrane</keyword>
<keyword evidence="7" id="KW-0732">Signal</keyword>
<evidence type="ECO:0000256" key="7">
    <source>
        <dbReference type="ARBA" id="ARBA00022729"/>
    </source>
</evidence>
<evidence type="ECO:0000256" key="8">
    <source>
        <dbReference type="ARBA" id="ARBA00023047"/>
    </source>
</evidence>
<evidence type="ECO:0000256" key="13">
    <source>
        <dbReference type="ARBA" id="ARBA00023237"/>
    </source>
</evidence>
<keyword evidence="10" id="KW-0626">Porin</keyword>
<dbReference type="InterPro" id="IPR003715">
    <property type="entry name" value="Poly_export_N"/>
</dbReference>
<keyword evidence="3" id="KW-0813">Transport</keyword>
<sequence>MAQGLGSMRKSFSLSFICLLAASSFPQSNPDADQYRLGPEDAISVSVLKHPEFSGDFLVPANGVIQFPVAGGLKVSGLSLAEVRKQLTEKLKARLLKPEVSVTLKMARVQRFYVLGDVKGPGIYDVKPGWGVAEALSAAGGLGADVQQKDVRVTIEKAGTGEKIRVGLPQALSDGAAKVAPGDIVRFDAVQKLPVYVSGKVRNPGLYRLREDATGLLAAIAEAGGPTEDASIAKVRVVHVNGGEDVVDLVPTLVRGESSTLPVLASGDMVIVPEATSKFAILGFVSKPGYYAIPEGRLYTLSDAVALAEGADKRGRLSKVGLVRTENGKQTRSIYDLGRFLQKGDSSQNPALRPGDVVYVPETNRAELGTILSAISTSALLFNVFKH</sequence>
<dbReference type="STRING" id="661478.OP10G_3305"/>
<dbReference type="GO" id="GO:0046930">
    <property type="term" value="C:pore complex"/>
    <property type="evidence" value="ECO:0007669"/>
    <property type="project" value="UniProtKB-KW"/>
</dbReference>
<keyword evidence="13" id="KW-0998">Cell outer membrane</keyword>
<dbReference type="PANTHER" id="PTHR33619:SF3">
    <property type="entry name" value="POLYSACCHARIDE EXPORT PROTEIN GFCE-RELATED"/>
    <property type="match status" value="1"/>
</dbReference>
<evidence type="ECO:0000313" key="18">
    <source>
        <dbReference type="EMBL" id="AIE86673.1"/>
    </source>
</evidence>
<dbReference type="GO" id="GO:0009279">
    <property type="term" value="C:cell outer membrane"/>
    <property type="evidence" value="ECO:0007669"/>
    <property type="project" value="UniProtKB-SubCell"/>
</dbReference>
<evidence type="ECO:0000256" key="10">
    <source>
        <dbReference type="ARBA" id="ARBA00023114"/>
    </source>
</evidence>
<keyword evidence="14" id="KW-0449">Lipoprotein</keyword>
<gene>
    <name evidence="18" type="ORF">OP10G_3305</name>
</gene>
<dbReference type="eggNOG" id="COG1596">
    <property type="taxonomic scope" value="Bacteria"/>
</dbReference>
<evidence type="ECO:0000259" key="15">
    <source>
        <dbReference type="Pfam" id="PF02563"/>
    </source>
</evidence>
<keyword evidence="6" id="KW-0812">Transmembrane</keyword>